<feature type="transmembrane region" description="Helical" evidence="1">
    <location>
        <begin position="366"/>
        <end position="389"/>
    </location>
</feature>
<evidence type="ECO:0000313" key="2">
    <source>
        <dbReference type="EMBL" id="ASG23365.1"/>
    </source>
</evidence>
<feature type="transmembrane region" description="Helical" evidence="1">
    <location>
        <begin position="40"/>
        <end position="60"/>
    </location>
</feature>
<dbReference type="GO" id="GO:0005886">
    <property type="term" value="C:plasma membrane"/>
    <property type="evidence" value="ECO:0007669"/>
    <property type="project" value="TreeGrafter"/>
</dbReference>
<feature type="transmembrane region" description="Helical" evidence="1">
    <location>
        <begin position="72"/>
        <end position="93"/>
    </location>
</feature>
<dbReference type="Pfam" id="PF02667">
    <property type="entry name" value="SCFA_trans"/>
    <property type="match status" value="1"/>
</dbReference>
<feature type="transmembrane region" description="Helical" evidence="1">
    <location>
        <begin position="262"/>
        <end position="282"/>
    </location>
</feature>
<feature type="transmembrane region" description="Helical" evidence="1">
    <location>
        <begin position="450"/>
        <end position="473"/>
    </location>
</feature>
<feature type="transmembrane region" description="Helical" evidence="1">
    <location>
        <begin position="129"/>
        <end position="147"/>
    </location>
</feature>
<dbReference type="InterPro" id="IPR006160">
    <property type="entry name" value="SCFA_transpt_AtoE"/>
</dbReference>
<dbReference type="AlphaFoldDB" id="A0A248JXC5"/>
<keyword evidence="3" id="KW-1185">Reference proteome</keyword>
<dbReference type="Proteomes" id="UP000197153">
    <property type="component" value="Chromosome 2"/>
</dbReference>
<feature type="transmembrane region" description="Helical" evidence="1">
    <location>
        <begin position="294"/>
        <end position="313"/>
    </location>
</feature>
<accession>A0A248JXC5</accession>
<keyword evidence="1" id="KW-0472">Membrane</keyword>
<organism evidence="2 3">
    <name type="scientific">Nitrospirillum viridazoti CBAmc</name>
    <dbReference type="NCBI Taxonomy" id="1441467"/>
    <lineage>
        <taxon>Bacteria</taxon>
        <taxon>Pseudomonadati</taxon>
        <taxon>Pseudomonadota</taxon>
        <taxon>Alphaproteobacteria</taxon>
        <taxon>Rhodospirillales</taxon>
        <taxon>Azospirillaceae</taxon>
        <taxon>Nitrospirillum</taxon>
        <taxon>Nitrospirillum viridazoti</taxon>
    </lineage>
</organism>
<name>A0A248JXC5_9PROT</name>
<proteinExistence type="predicted"/>
<evidence type="ECO:0000256" key="1">
    <source>
        <dbReference type="SAM" id="Phobius"/>
    </source>
</evidence>
<dbReference type="KEGG" id="nao:Y958_21385"/>
<dbReference type="PANTHER" id="PTHR41983">
    <property type="entry name" value="SHORT-CHAIN FATTY ACID TRANSPORTER-RELATED"/>
    <property type="match status" value="1"/>
</dbReference>
<dbReference type="EMBL" id="CP022111">
    <property type="protein sequence ID" value="ASG23365.1"/>
    <property type="molecule type" value="Genomic_DNA"/>
</dbReference>
<dbReference type="RefSeq" id="WP_088873865.1">
    <property type="nucleotide sequence ID" value="NZ_CP022111.1"/>
</dbReference>
<sequence length="476" mass="49841">MAINKMAGKTAGDAGAGDEGVLARCAVAFTRWAEKWFPDAFVFVVLGVIIVAAGNLATGAPVGAVATGVGDGFWSLIPFTIQMSMVVITGYVVASSPPVLRLIEWLARVPATGRGAVAFTAFVSMAASYLNYALSLVLGALLVRALARRQDIRVDYRAAGAAAYLGLGATWALGLSSSAAMLQANPASLPKAVADITGIIPLSQTIFLWQSMVMGLVILLVSVAIAYYSAPGDAQARTAADLGVDVTEAAAETGAATRPGDWLELTPILPLVIVALGAGFLVHEFQNKPALGVISNLNTYNFFFIMLGLLLHGRLRSFLNAVSKAVPSTAGVLIQFPFYGAIAQLLTQVPGSDGQSISHHLAHLFVSLASGGTFPVVIGIYSAILGFLVPSGGGKWIIEAPYVMQAAIDVNAHKGWAVQVYNAAEALPNLINPFWMLPLLGVLGLKAKDIVGFSFTQLLFHLPLVLFLLWLLAPAA</sequence>
<feature type="transmembrane region" description="Helical" evidence="1">
    <location>
        <begin position="325"/>
        <end position="346"/>
    </location>
</feature>
<evidence type="ECO:0000313" key="3">
    <source>
        <dbReference type="Proteomes" id="UP000197153"/>
    </source>
</evidence>
<reference evidence="2 3" key="1">
    <citation type="submission" date="2017-06" db="EMBL/GenBank/DDBJ databases">
        <title>Complete genome sequence of Nitrospirillum amazonense strain CBAmC, an endophytic nitrogen-fixing and plant growth-promoting bacterium, isolated from sugarcane.</title>
        <authorList>
            <person name="Schwab S."/>
            <person name="dos Santos Teixeira K.R."/>
            <person name="Simoes Araujo J.L."/>
            <person name="Soares Vidal M."/>
            <person name="Borges de Freitas H.R."/>
            <person name="Rivello Crivelaro A.L."/>
            <person name="Bueno de Camargo Nunes A."/>
            <person name="dos Santos C.M."/>
            <person name="Palmeira da Silva Rosa D."/>
            <person name="da Silva Padilha D."/>
            <person name="da Silva E."/>
            <person name="Araujo Terra L."/>
            <person name="Soares Mendes V."/>
            <person name="Farinelli L."/>
            <person name="Magalhaes Cruz L."/>
            <person name="Baldani J.I."/>
        </authorList>
    </citation>
    <scope>NUCLEOTIDE SEQUENCE [LARGE SCALE GENOMIC DNA]</scope>
    <source>
        <strain evidence="2 3">CBAmC</strain>
    </source>
</reference>
<feature type="transmembrane region" description="Helical" evidence="1">
    <location>
        <begin position="207"/>
        <end position="228"/>
    </location>
</feature>
<feature type="transmembrane region" description="Helical" evidence="1">
    <location>
        <begin position="159"/>
        <end position="182"/>
    </location>
</feature>
<keyword evidence="1" id="KW-1133">Transmembrane helix</keyword>
<protein>
    <submittedName>
        <fullName evidence="2">Short chain fatty acid transporter</fullName>
    </submittedName>
</protein>
<gene>
    <name evidence="2" type="ORF">Y958_21385</name>
</gene>
<dbReference type="PANTHER" id="PTHR41983:SF2">
    <property type="entry name" value="SHORT-CHAIN FATTY ACID TRANSPORTER-RELATED"/>
    <property type="match status" value="1"/>
</dbReference>
<keyword evidence="1" id="KW-0812">Transmembrane</keyword>